<dbReference type="EMBL" id="JAAGWB010000069">
    <property type="protein sequence ID" value="NEN53370.1"/>
    <property type="molecule type" value="Genomic_DNA"/>
</dbReference>
<evidence type="ECO:0000313" key="1">
    <source>
        <dbReference type="EMBL" id="NEN53370.1"/>
    </source>
</evidence>
<dbReference type="PROSITE" id="PS51257">
    <property type="entry name" value="PROKAR_LIPOPROTEIN"/>
    <property type="match status" value="1"/>
</dbReference>
<name>A0A6P0HCQ1_9ACTN</name>
<reference evidence="1 2" key="1">
    <citation type="submission" date="2020-02" db="EMBL/GenBank/DDBJ databases">
        <title>The WGS of Modestobacter muralis DSM 100205.</title>
        <authorList>
            <person name="Jiang Z."/>
        </authorList>
    </citation>
    <scope>NUCLEOTIDE SEQUENCE [LARGE SCALE GENOMIC DNA]</scope>
    <source>
        <strain evidence="1 2">DSM 100205</strain>
    </source>
</reference>
<accession>A0A6P0HCQ1</accession>
<evidence type="ECO:0000313" key="2">
    <source>
        <dbReference type="Proteomes" id="UP000471152"/>
    </source>
</evidence>
<dbReference type="RefSeq" id="WP_163613167.1">
    <property type="nucleotide sequence ID" value="NZ_JAAGWB010000069.1"/>
</dbReference>
<organism evidence="1 2">
    <name type="scientific">Modestobacter muralis</name>
    <dbReference type="NCBI Taxonomy" id="1608614"/>
    <lineage>
        <taxon>Bacteria</taxon>
        <taxon>Bacillati</taxon>
        <taxon>Actinomycetota</taxon>
        <taxon>Actinomycetes</taxon>
        <taxon>Geodermatophilales</taxon>
        <taxon>Geodermatophilaceae</taxon>
        <taxon>Modestobacter</taxon>
    </lineage>
</organism>
<gene>
    <name evidence="1" type="ORF">G3R41_20910</name>
</gene>
<protein>
    <recommendedName>
        <fullName evidence="3">Lipoprotein</fullName>
    </recommendedName>
</protein>
<evidence type="ECO:0008006" key="3">
    <source>
        <dbReference type="Google" id="ProtNLM"/>
    </source>
</evidence>
<dbReference type="Proteomes" id="UP000471152">
    <property type="component" value="Unassembled WGS sequence"/>
</dbReference>
<dbReference type="AlphaFoldDB" id="A0A6P0HCQ1"/>
<proteinExistence type="predicted"/>
<comment type="caution">
    <text evidence="1">The sequence shown here is derived from an EMBL/GenBank/DDBJ whole genome shotgun (WGS) entry which is preliminary data.</text>
</comment>
<sequence length="213" mass="22948">MTLRNRKSATHRATELRGAVLVSLSLVLAACSSDEGSKSEGPVQVAARQAQDAGLTFQANILNDGKVTDAEYRDAMDAHVSCIRQTGVKVTDPQLSLADNQRYLYEMTPGPGVGEGNIQQAEKDCYAQWRGLVDDQYFATNEPRMDAALLAGVQQCLRDRGVNVSGQETNVPDLQSDPANAPVDQLTTCIQSTGKTLYPGVAIPFMFDPLSTP</sequence>